<name>A0A916QD51_9BACL</name>
<sequence length="174" mass="18421">MTHKYQGVEPKLHPSVYLAPGAQVIGDVSIGEDSSVWFNAVLRGDVAPIIIGRRSNVQDLAVGHTDENQPLIIEDGVTIGHAAIVHGCTIRRGALIGMGAVILNGAEIGEYAMIGAGAVVTEGTVIPPRSLALGVPAKVVRQLNEEDLKHMKNNAANYVRKGKQYRAEQAGEPS</sequence>
<reference evidence="1" key="1">
    <citation type="submission" date="2020-08" db="EMBL/GenBank/DDBJ databases">
        <authorList>
            <person name="Uke A."/>
            <person name="Chhe C."/>
            <person name="Baramee S."/>
            <person name="Kosugi A."/>
        </authorList>
    </citation>
    <scope>NUCLEOTIDE SEQUENCE</scope>
    <source>
        <strain evidence="1">DA-C8</strain>
    </source>
</reference>
<dbReference type="InterPro" id="IPR050484">
    <property type="entry name" value="Transf_Hexapept/Carb_Anhydrase"/>
</dbReference>
<comment type="caution">
    <text evidence="1">The sequence shown here is derived from an EMBL/GenBank/DDBJ whole genome shotgun (WGS) entry which is preliminary data.</text>
</comment>
<dbReference type="PANTHER" id="PTHR13061">
    <property type="entry name" value="DYNACTIN SUBUNIT P25"/>
    <property type="match status" value="1"/>
</dbReference>
<organism evidence="1 2">
    <name type="scientific">Insulibacter thermoxylanivorax</name>
    <dbReference type="NCBI Taxonomy" id="2749268"/>
    <lineage>
        <taxon>Bacteria</taxon>
        <taxon>Bacillati</taxon>
        <taxon>Bacillota</taxon>
        <taxon>Bacilli</taxon>
        <taxon>Bacillales</taxon>
        <taxon>Paenibacillaceae</taxon>
        <taxon>Insulibacter</taxon>
    </lineage>
</organism>
<keyword evidence="2" id="KW-1185">Reference proteome</keyword>
<dbReference type="AlphaFoldDB" id="A0A916QD51"/>
<gene>
    <name evidence="1" type="ORF">PRECH8_01990</name>
</gene>
<dbReference type="SUPFAM" id="SSF51161">
    <property type="entry name" value="Trimeric LpxA-like enzymes"/>
    <property type="match status" value="1"/>
</dbReference>
<protein>
    <submittedName>
        <fullName evidence="1">Gamma carbonic anhydrase family protein</fullName>
    </submittedName>
</protein>
<dbReference type="InterPro" id="IPR001451">
    <property type="entry name" value="Hexapep"/>
</dbReference>
<dbReference type="Proteomes" id="UP000654993">
    <property type="component" value="Unassembled WGS sequence"/>
</dbReference>
<evidence type="ECO:0000313" key="1">
    <source>
        <dbReference type="EMBL" id="GFR36903.1"/>
    </source>
</evidence>
<dbReference type="CDD" id="cd04645">
    <property type="entry name" value="LbH_gamma_CA_like"/>
    <property type="match status" value="1"/>
</dbReference>
<proteinExistence type="predicted"/>
<dbReference type="Gene3D" id="2.160.10.10">
    <property type="entry name" value="Hexapeptide repeat proteins"/>
    <property type="match status" value="1"/>
</dbReference>
<dbReference type="PANTHER" id="PTHR13061:SF29">
    <property type="entry name" value="GAMMA CARBONIC ANHYDRASE-LIKE 1, MITOCHONDRIAL-RELATED"/>
    <property type="match status" value="1"/>
</dbReference>
<dbReference type="EMBL" id="BMAQ01000001">
    <property type="protein sequence ID" value="GFR36903.1"/>
    <property type="molecule type" value="Genomic_DNA"/>
</dbReference>
<dbReference type="Pfam" id="PF00132">
    <property type="entry name" value="Hexapep"/>
    <property type="match status" value="1"/>
</dbReference>
<dbReference type="RefSeq" id="WP_200965190.1">
    <property type="nucleotide sequence ID" value="NZ_BMAQ01000001.1"/>
</dbReference>
<dbReference type="InterPro" id="IPR011004">
    <property type="entry name" value="Trimer_LpxA-like_sf"/>
</dbReference>
<evidence type="ECO:0000313" key="2">
    <source>
        <dbReference type="Proteomes" id="UP000654993"/>
    </source>
</evidence>
<reference evidence="1" key="2">
    <citation type="journal article" date="2021" name="Data Brief">
        <title>Draft genome sequence data of the facultative, thermophilic, xylanolytic bacterium Paenibacillus sp. strain DA-C8.</title>
        <authorList>
            <person name="Chhe C."/>
            <person name="Uke A."/>
            <person name="Baramee S."/>
            <person name="Ungkulpasvich U."/>
            <person name="Tachaapaikoon C."/>
            <person name="Pason P."/>
            <person name="Waeonukul R."/>
            <person name="Ratanakhanokchai K."/>
            <person name="Kosugi A."/>
        </authorList>
    </citation>
    <scope>NUCLEOTIDE SEQUENCE</scope>
    <source>
        <strain evidence="1">DA-C8</strain>
    </source>
</reference>
<dbReference type="InterPro" id="IPR047324">
    <property type="entry name" value="LbH_gamma_CA-like"/>
</dbReference>
<accession>A0A916QD51</accession>